<protein>
    <submittedName>
        <fullName evidence="4">Response regulator transcription factor</fullName>
    </submittedName>
</protein>
<keyword evidence="1" id="KW-0238">DNA-binding</keyword>
<evidence type="ECO:0000313" key="4">
    <source>
        <dbReference type="EMBL" id="QPC83332.1"/>
    </source>
</evidence>
<proteinExistence type="predicted"/>
<dbReference type="Gene3D" id="3.40.50.2300">
    <property type="match status" value="1"/>
</dbReference>
<gene>
    <name evidence="4" type="ORF">G4Y79_02840</name>
</gene>
<dbReference type="KEGG" id="pmet:G4Y79_02840"/>
<organism evidence="4 5">
    <name type="scientific">Phototrophicus methaneseepsis</name>
    <dbReference type="NCBI Taxonomy" id="2710758"/>
    <lineage>
        <taxon>Bacteria</taxon>
        <taxon>Bacillati</taxon>
        <taxon>Chloroflexota</taxon>
        <taxon>Candidatus Thermofontia</taxon>
        <taxon>Phototrophicales</taxon>
        <taxon>Phototrophicaceae</taxon>
        <taxon>Phototrophicus</taxon>
    </lineage>
</organism>
<dbReference type="GO" id="GO:0003677">
    <property type="term" value="F:DNA binding"/>
    <property type="evidence" value="ECO:0007669"/>
    <property type="project" value="UniProtKB-KW"/>
</dbReference>
<dbReference type="PROSITE" id="PS50110">
    <property type="entry name" value="RESPONSE_REGULATORY"/>
    <property type="match status" value="1"/>
</dbReference>
<feature type="domain" description="Response regulatory" evidence="3">
    <location>
        <begin position="8"/>
        <end position="124"/>
    </location>
</feature>
<dbReference type="SMART" id="SM00448">
    <property type="entry name" value="REC"/>
    <property type="match status" value="1"/>
</dbReference>
<dbReference type="Pfam" id="PF00072">
    <property type="entry name" value="Response_reg"/>
    <property type="match status" value="1"/>
</dbReference>
<evidence type="ECO:0000313" key="5">
    <source>
        <dbReference type="Proteomes" id="UP000594468"/>
    </source>
</evidence>
<dbReference type="Proteomes" id="UP000594468">
    <property type="component" value="Chromosome"/>
</dbReference>
<dbReference type="InterPro" id="IPR011006">
    <property type="entry name" value="CheY-like_superfamily"/>
</dbReference>
<evidence type="ECO:0000259" key="3">
    <source>
        <dbReference type="PROSITE" id="PS50110"/>
    </source>
</evidence>
<dbReference type="RefSeq" id="WP_195171399.1">
    <property type="nucleotide sequence ID" value="NZ_CP062983.1"/>
</dbReference>
<feature type="modified residue" description="4-aspartylphosphate" evidence="2">
    <location>
        <position position="59"/>
    </location>
</feature>
<reference evidence="4 5" key="1">
    <citation type="submission" date="2020-02" db="EMBL/GenBank/DDBJ databases">
        <authorList>
            <person name="Zheng R.K."/>
            <person name="Sun C.M."/>
        </authorList>
    </citation>
    <scope>NUCLEOTIDE SEQUENCE [LARGE SCALE GENOMIC DNA]</scope>
    <source>
        <strain evidence="5">rifampicinis</strain>
    </source>
</reference>
<dbReference type="GO" id="GO:0000160">
    <property type="term" value="P:phosphorelay signal transduction system"/>
    <property type="evidence" value="ECO:0007669"/>
    <property type="project" value="InterPro"/>
</dbReference>
<keyword evidence="2" id="KW-0597">Phosphoprotein</keyword>
<sequence length="146" mass="16267">MDTQKPIRVMIVDDHDRVREGLRILLDCFDDLECAGEAIDAESAILLYEREHPDVTLMDLVLPGKDGIFATSEILKRDPNAKIIALTSFNISSMTKRILKAGVMSYLKKNVGMDELATTIRDAYKGKGTIAPEALQELKDTDELTL</sequence>
<dbReference type="AlphaFoldDB" id="A0A7S8EAC9"/>
<dbReference type="PANTHER" id="PTHR43214:SF43">
    <property type="entry name" value="TWO-COMPONENT RESPONSE REGULATOR"/>
    <property type="match status" value="1"/>
</dbReference>
<dbReference type="EMBL" id="CP062983">
    <property type="protein sequence ID" value="QPC83332.1"/>
    <property type="molecule type" value="Genomic_DNA"/>
</dbReference>
<dbReference type="InterPro" id="IPR001789">
    <property type="entry name" value="Sig_transdc_resp-reg_receiver"/>
</dbReference>
<evidence type="ECO:0000256" key="1">
    <source>
        <dbReference type="ARBA" id="ARBA00023125"/>
    </source>
</evidence>
<dbReference type="InterPro" id="IPR039420">
    <property type="entry name" value="WalR-like"/>
</dbReference>
<name>A0A7S8EAC9_9CHLR</name>
<dbReference type="CDD" id="cd17535">
    <property type="entry name" value="REC_NarL-like"/>
    <property type="match status" value="1"/>
</dbReference>
<dbReference type="PANTHER" id="PTHR43214">
    <property type="entry name" value="TWO-COMPONENT RESPONSE REGULATOR"/>
    <property type="match status" value="1"/>
</dbReference>
<keyword evidence="5" id="KW-1185">Reference proteome</keyword>
<evidence type="ECO:0000256" key="2">
    <source>
        <dbReference type="PROSITE-ProRule" id="PRU00169"/>
    </source>
</evidence>
<dbReference type="InterPro" id="IPR058245">
    <property type="entry name" value="NreC/VraR/RcsB-like_REC"/>
</dbReference>
<dbReference type="SUPFAM" id="SSF52172">
    <property type="entry name" value="CheY-like"/>
    <property type="match status" value="1"/>
</dbReference>
<accession>A0A7S8EAC9</accession>